<keyword evidence="5" id="KW-1185">Reference proteome</keyword>
<dbReference type="Pfam" id="PF14278">
    <property type="entry name" value="TetR_C_8"/>
    <property type="match status" value="1"/>
</dbReference>
<dbReference type="Proteomes" id="UP001500831">
    <property type="component" value="Unassembled WGS sequence"/>
</dbReference>
<accession>A0ABP6ILS0</accession>
<dbReference type="SUPFAM" id="SSF46689">
    <property type="entry name" value="Homeodomain-like"/>
    <property type="match status" value="1"/>
</dbReference>
<dbReference type="InterPro" id="IPR050624">
    <property type="entry name" value="HTH-type_Tx_Regulator"/>
</dbReference>
<evidence type="ECO:0000313" key="5">
    <source>
        <dbReference type="Proteomes" id="UP001500831"/>
    </source>
</evidence>
<keyword evidence="1 2" id="KW-0238">DNA-binding</keyword>
<dbReference type="InterPro" id="IPR001647">
    <property type="entry name" value="HTH_TetR"/>
</dbReference>
<dbReference type="InterPro" id="IPR039532">
    <property type="entry name" value="TetR_C_Firmicutes"/>
</dbReference>
<dbReference type="InterPro" id="IPR009057">
    <property type="entry name" value="Homeodomain-like_sf"/>
</dbReference>
<feature type="domain" description="HTH tetR-type" evidence="3">
    <location>
        <begin position="14"/>
        <end position="74"/>
    </location>
</feature>
<organism evidence="4 5">
    <name type="scientific">Streptosporangium fragile</name>
    <dbReference type="NCBI Taxonomy" id="46186"/>
    <lineage>
        <taxon>Bacteria</taxon>
        <taxon>Bacillati</taxon>
        <taxon>Actinomycetota</taxon>
        <taxon>Actinomycetes</taxon>
        <taxon>Streptosporangiales</taxon>
        <taxon>Streptosporangiaceae</taxon>
        <taxon>Streptosporangium</taxon>
    </lineage>
</organism>
<reference evidence="5" key="1">
    <citation type="journal article" date="2019" name="Int. J. Syst. Evol. Microbiol.">
        <title>The Global Catalogue of Microorganisms (GCM) 10K type strain sequencing project: providing services to taxonomists for standard genome sequencing and annotation.</title>
        <authorList>
            <consortium name="The Broad Institute Genomics Platform"/>
            <consortium name="The Broad Institute Genome Sequencing Center for Infectious Disease"/>
            <person name="Wu L."/>
            <person name="Ma J."/>
        </authorList>
    </citation>
    <scope>NUCLEOTIDE SEQUENCE [LARGE SCALE GENOMIC DNA]</scope>
    <source>
        <strain evidence="5">JCM 6242</strain>
    </source>
</reference>
<dbReference type="PANTHER" id="PTHR43479:SF7">
    <property type="entry name" value="TETR-FAMILY TRANSCRIPTIONAL REGULATOR"/>
    <property type="match status" value="1"/>
</dbReference>
<feature type="DNA-binding region" description="H-T-H motif" evidence="2">
    <location>
        <begin position="37"/>
        <end position="56"/>
    </location>
</feature>
<evidence type="ECO:0000313" key="4">
    <source>
        <dbReference type="EMBL" id="GAA2888494.1"/>
    </source>
</evidence>
<evidence type="ECO:0000256" key="1">
    <source>
        <dbReference type="ARBA" id="ARBA00023125"/>
    </source>
</evidence>
<sequence length="198" mass="21608">MATIKTQSSDRRVRRTRAALARALIRLVAERDLARISVSDVAELAEVSRSSFYDHYRDVHELAEDACTTMIDGLIESVPKPTPGADDLAQEATESLTAFFASLTEHAGLYRALLGAQGSARVLDHIRGRIVEATRDRLVAGVDGRLPERVPHDVTAAFTAGALIGVAVDWLQRGCPRPPAEMAEVTWPLLHALYRING</sequence>
<name>A0ABP6ILS0_9ACTN</name>
<evidence type="ECO:0000259" key="3">
    <source>
        <dbReference type="PROSITE" id="PS50977"/>
    </source>
</evidence>
<dbReference type="EMBL" id="BAAAVI010000042">
    <property type="protein sequence ID" value="GAA2888494.1"/>
    <property type="molecule type" value="Genomic_DNA"/>
</dbReference>
<comment type="caution">
    <text evidence="4">The sequence shown here is derived from an EMBL/GenBank/DDBJ whole genome shotgun (WGS) entry which is preliminary data.</text>
</comment>
<dbReference type="Gene3D" id="1.10.357.10">
    <property type="entry name" value="Tetracycline Repressor, domain 2"/>
    <property type="match status" value="1"/>
</dbReference>
<proteinExistence type="predicted"/>
<dbReference type="RefSeq" id="WP_344976912.1">
    <property type="nucleotide sequence ID" value="NZ_BAAAVI010000042.1"/>
</dbReference>
<protein>
    <submittedName>
        <fullName evidence="4">TetR/AcrR family transcriptional regulator</fullName>
    </submittedName>
</protein>
<evidence type="ECO:0000256" key="2">
    <source>
        <dbReference type="PROSITE-ProRule" id="PRU00335"/>
    </source>
</evidence>
<dbReference type="PANTHER" id="PTHR43479">
    <property type="entry name" value="ACREF/ENVCD OPERON REPRESSOR-RELATED"/>
    <property type="match status" value="1"/>
</dbReference>
<gene>
    <name evidence="4" type="ORF">GCM10010517_52500</name>
</gene>
<dbReference type="Pfam" id="PF00440">
    <property type="entry name" value="TetR_N"/>
    <property type="match status" value="1"/>
</dbReference>
<dbReference type="PROSITE" id="PS50977">
    <property type="entry name" value="HTH_TETR_2"/>
    <property type="match status" value="1"/>
</dbReference>